<keyword evidence="4" id="KW-1185">Reference proteome</keyword>
<dbReference type="PANTHER" id="PTHR43708:SF3">
    <property type="entry name" value="OXIDOREDUCTASE"/>
    <property type="match status" value="1"/>
</dbReference>
<dbReference type="InterPro" id="IPR051317">
    <property type="entry name" value="Gfo/Idh/MocA_oxidoreduct"/>
</dbReference>
<dbReference type="Pfam" id="PF01408">
    <property type="entry name" value="GFO_IDH_MocA"/>
    <property type="match status" value="1"/>
</dbReference>
<comment type="caution">
    <text evidence="3">The sequence shown here is derived from an EMBL/GenBank/DDBJ whole genome shotgun (WGS) entry which is preliminary data.</text>
</comment>
<gene>
    <name evidence="3" type="ORF">CLV58_12372</name>
</gene>
<sequence>MEMHRKLRMGQIGGSLDAFIGAVHRRAATLDNEIELVCGVFSQSPEKSKATGKALYLPDDRVYTSFEEMIQREKELPEDVRMDFVSIVTPNHMHFPPAKLALENGFHVICDKPMTLNLQQAKDLAAIVEQTGLVFGLTHNYTGYPMVKEARDMVRNGKLGKIRKVVVEYPQGWLSKAEEHNDYKQAIWRTDPARSGAAGAIGDIGTHAENLAEYITGMHISELCADLTHFVPGRQLDDDANVLLRFDAGAKGVLQVSQVANGEENSLKIYVWGELGGLEWHQMEPNTLHYKTQESHRLLRPNVGELSASAKAHWRLPAGHPEGFFEAFANIYRNFAFAVKAHMADKPADSLYDFPGVHDGVRGLAFIDTVIASSQDEQTKWTKFVQ</sequence>
<protein>
    <submittedName>
        <fullName evidence="3">Putative dehydrogenase</fullName>
    </submittedName>
</protein>
<dbReference type="AlphaFoldDB" id="A0A2T0SCF0"/>
<accession>A0A2T0SCF0</accession>
<dbReference type="GO" id="GO:0000166">
    <property type="term" value="F:nucleotide binding"/>
    <property type="evidence" value="ECO:0007669"/>
    <property type="project" value="InterPro"/>
</dbReference>
<feature type="domain" description="GFO/IDH/MocA-like oxidoreductase" evidence="2">
    <location>
        <begin position="148"/>
        <end position="278"/>
    </location>
</feature>
<dbReference type="EMBL" id="PVTE01000023">
    <property type="protein sequence ID" value="PRY31109.1"/>
    <property type="molecule type" value="Genomic_DNA"/>
</dbReference>
<dbReference type="Gene3D" id="3.30.360.10">
    <property type="entry name" value="Dihydrodipicolinate Reductase, domain 2"/>
    <property type="match status" value="1"/>
</dbReference>
<evidence type="ECO:0000313" key="3">
    <source>
        <dbReference type="EMBL" id="PRY31109.1"/>
    </source>
</evidence>
<dbReference type="InterPro" id="IPR055170">
    <property type="entry name" value="GFO_IDH_MocA-like_dom"/>
</dbReference>
<dbReference type="SUPFAM" id="SSF55347">
    <property type="entry name" value="Glyceraldehyde-3-phosphate dehydrogenase-like, C-terminal domain"/>
    <property type="match status" value="1"/>
</dbReference>
<evidence type="ECO:0000259" key="2">
    <source>
        <dbReference type="Pfam" id="PF22725"/>
    </source>
</evidence>
<feature type="domain" description="Gfo/Idh/MocA-like oxidoreductase N-terminal" evidence="1">
    <location>
        <begin position="20"/>
        <end position="137"/>
    </location>
</feature>
<dbReference type="Gene3D" id="3.40.50.720">
    <property type="entry name" value="NAD(P)-binding Rossmann-like Domain"/>
    <property type="match status" value="1"/>
</dbReference>
<dbReference type="InterPro" id="IPR000683">
    <property type="entry name" value="Gfo/Idh/MocA-like_OxRdtase_N"/>
</dbReference>
<dbReference type="Proteomes" id="UP000238375">
    <property type="component" value="Unassembled WGS sequence"/>
</dbReference>
<dbReference type="PANTHER" id="PTHR43708">
    <property type="entry name" value="CONSERVED EXPRESSED OXIDOREDUCTASE (EUROFUNG)"/>
    <property type="match status" value="1"/>
</dbReference>
<evidence type="ECO:0000259" key="1">
    <source>
        <dbReference type="Pfam" id="PF01408"/>
    </source>
</evidence>
<proteinExistence type="predicted"/>
<dbReference type="Pfam" id="PF22725">
    <property type="entry name" value="GFO_IDH_MocA_C3"/>
    <property type="match status" value="1"/>
</dbReference>
<organism evidence="3 4">
    <name type="scientific">Spirosoma oryzae</name>
    <dbReference type="NCBI Taxonomy" id="1469603"/>
    <lineage>
        <taxon>Bacteria</taxon>
        <taxon>Pseudomonadati</taxon>
        <taxon>Bacteroidota</taxon>
        <taxon>Cytophagia</taxon>
        <taxon>Cytophagales</taxon>
        <taxon>Cytophagaceae</taxon>
        <taxon>Spirosoma</taxon>
    </lineage>
</organism>
<dbReference type="InterPro" id="IPR036291">
    <property type="entry name" value="NAD(P)-bd_dom_sf"/>
</dbReference>
<evidence type="ECO:0000313" key="4">
    <source>
        <dbReference type="Proteomes" id="UP000238375"/>
    </source>
</evidence>
<name>A0A2T0SCF0_9BACT</name>
<reference evidence="3 4" key="1">
    <citation type="submission" date="2018-03" db="EMBL/GenBank/DDBJ databases">
        <title>Genomic Encyclopedia of Archaeal and Bacterial Type Strains, Phase II (KMG-II): from individual species to whole genera.</title>
        <authorList>
            <person name="Goeker M."/>
        </authorList>
    </citation>
    <scope>NUCLEOTIDE SEQUENCE [LARGE SCALE GENOMIC DNA]</scope>
    <source>
        <strain evidence="3 4">DSM 28354</strain>
    </source>
</reference>
<dbReference type="SUPFAM" id="SSF51735">
    <property type="entry name" value="NAD(P)-binding Rossmann-fold domains"/>
    <property type="match status" value="1"/>
</dbReference>